<evidence type="ECO:0000256" key="1">
    <source>
        <dbReference type="ARBA" id="ARBA00022737"/>
    </source>
</evidence>
<proteinExistence type="predicted"/>
<feature type="compositionally biased region" description="Polar residues" evidence="2">
    <location>
        <begin position="20"/>
        <end position="38"/>
    </location>
</feature>
<dbReference type="InterPro" id="IPR027417">
    <property type="entry name" value="P-loop_NTPase"/>
</dbReference>
<evidence type="ECO:0000313" key="5">
    <source>
        <dbReference type="Proteomes" id="UP000044841"/>
    </source>
</evidence>
<accession>A0A0K6G2T7</accession>
<evidence type="ECO:0000259" key="3">
    <source>
        <dbReference type="PROSITE" id="PS50837"/>
    </source>
</evidence>
<dbReference type="EMBL" id="CYGV01001302">
    <property type="protein sequence ID" value="CUA72683.1"/>
    <property type="molecule type" value="Genomic_DNA"/>
</dbReference>
<protein>
    <submittedName>
        <fullName evidence="4">Envelope glycoprotein B</fullName>
    </submittedName>
</protein>
<name>A0A0K6G2T7_9AGAM</name>
<sequence length="667" mass="74262">MFFKRIFKRGKKENPESESHATQSRAHTPSSDTSFQSTSPPPIPSVGVFTLAPQSSASFRVSPLPESNETKPTVSHTNTWTNLTAFSSMLNLSQVFAPLAAVIDDLSWFVREHENAVKAHEEYSALHTQLEALFKDILTHFSAGAPPAMTTSMLNLCAAIETELRKVYGTRDRNAISLLLHAENDLDRIRGCYRRIQSHLGRIMLNANLDTLRIVDIQKTETQLHQLDPSMSACYNSAEAHVIQRRKCTPNTREQVLIDLKAWKDKPDGQNVCWISGMAGTGKTTITNTLCATLDQNYELGASFFCTRSIPACRDVKHILPTIAYQLARFSDPFRGALVQVLDRDPDVHTKEPRTQFQRMILEPLHSVRGSLPTKIVIVIDALDECNDGKGVEQILEVLGEKASGLPVKFLVSSRPEYHIRDKIGKSIQEAQVTLHELDKQMVKSDIETYLSAELSSLPIALTEKQFKSLVERAGLLFIYAATVIRYITDIDADPLERLDTVLQAPNPTLDTSNGTEEIDGLYSSVLTSAFSNPRLTRLEKQRRELVLHTVVCAKEPLTVEALAGLLGLTSIQVVAALRPLWSVLHVSGPDAIDRVNILHSSFPDYMHNPIRSGQFACKAELHHGKLAELCFRRIGQNIPQFNICSLGSSYMLDENVPDIDEKCTSS</sequence>
<dbReference type="PROSITE" id="PS50837">
    <property type="entry name" value="NACHT"/>
    <property type="match status" value="1"/>
</dbReference>
<evidence type="ECO:0000313" key="4">
    <source>
        <dbReference type="EMBL" id="CUA72683.1"/>
    </source>
</evidence>
<dbReference type="PANTHER" id="PTHR10039:SF17">
    <property type="entry name" value="FUNGAL STAND N-TERMINAL GOODBYE DOMAIN-CONTAINING PROTEIN-RELATED"/>
    <property type="match status" value="1"/>
</dbReference>
<dbReference type="Gene3D" id="3.40.50.300">
    <property type="entry name" value="P-loop containing nucleotide triphosphate hydrolases"/>
    <property type="match status" value="1"/>
</dbReference>
<gene>
    <name evidence="4" type="ORF">RSOLAG22IIIB_10213</name>
</gene>
<dbReference type="Pfam" id="PF24883">
    <property type="entry name" value="NPHP3_N"/>
    <property type="match status" value="1"/>
</dbReference>
<dbReference type="PANTHER" id="PTHR10039">
    <property type="entry name" value="AMELOGENIN"/>
    <property type="match status" value="1"/>
</dbReference>
<reference evidence="4 5" key="1">
    <citation type="submission" date="2015-07" db="EMBL/GenBank/DDBJ databases">
        <authorList>
            <person name="Noorani M."/>
        </authorList>
    </citation>
    <scope>NUCLEOTIDE SEQUENCE [LARGE SCALE GENOMIC DNA]</scope>
    <source>
        <strain evidence="4">BBA 69670</strain>
    </source>
</reference>
<evidence type="ECO:0000256" key="2">
    <source>
        <dbReference type="SAM" id="MobiDB-lite"/>
    </source>
</evidence>
<keyword evidence="4" id="KW-0261">Viral envelope protein</keyword>
<keyword evidence="1" id="KW-0677">Repeat</keyword>
<dbReference type="AlphaFoldDB" id="A0A0K6G2T7"/>
<feature type="compositionally biased region" description="Basic residues" evidence="2">
    <location>
        <begin position="1"/>
        <end position="11"/>
    </location>
</feature>
<feature type="domain" description="NACHT" evidence="3">
    <location>
        <begin position="271"/>
        <end position="416"/>
    </location>
</feature>
<dbReference type="Proteomes" id="UP000044841">
    <property type="component" value="Unassembled WGS sequence"/>
</dbReference>
<keyword evidence="5" id="KW-1185">Reference proteome</keyword>
<dbReference type="InterPro" id="IPR056884">
    <property type="entry name" value="NPHP3-like_N"/>
</dbReference>
<dbReference type="SUPFAM" id="SSF52540">
    <property type="entry name" value="P-loop containing nucleoside triphosphate hydrolases"/>
    <property type="match status" value="1"/>
</dbReference>
<dbReference type="InterPro" id="IPR007111">
    <property type="entry name" value="NACHT_NTPase"/>
</dbReference>
<keyword evidence="4" id="KW-0946">Virion</keyword>
<organism evidence="4 5">
    <name type="scientific">Rhizoctonia solani</name>
    <dbReference type="NCBI Taxonomy" id="456999"/>
    <lineage>
        <taxon>Eukaryota</taxon>
        <taxon>Fungi</taxon>
        <taxon>Dikarya</taxon>
        <taxon>Basidiomycota</taxon>
        <taxon>Agaricomycotina</taxon>
        <taxon>Agaricomycetes</taxon>
        <taxon>Cantharellales</taxon>
        <taxon>Ceratobasidiaceae</taxon>
        <taxon>Rhizoctonia</taxon>
    </lineage>
</organism>
<feature type="region of interest" description="Disordered" evidence="2">
    <location>
        <begin position="1"/>
        <end position="47"/>
    </location>
</feature>